<name>A0A7S4RPJ6_9STRA</name>
<protein>
    <submittedName>
        <fullName evidence="1">Uncharacterized protein</fullName>
    </submittedName>
</protein>
<gene>
    <name evidence="1" type="ORF">DBRI00130_LOCUS22314</name>
</gene>
<reference evidence="1" key="1">
    <citation type="submission" date="2021-01" db="EMBL/GenBank/DDBJ databases">
        <authorList>
            <person name="Corre E."/>
            <person name="Pelletier E."/>
            <person name="Niang G."/>
            <person name="Scheremetjew M."/>
            <person name="Finn R."/>
            <person name="Kale V."/>
            <person name="Holt S."/>
            <person name="Cochrane G."/>
            <person name="Meng A."/>
            <person name="Brown T."/>
            <person name="Cohen L."/>
        </authorList>
    </citation>
    <scope>NUCLEOTIDE SEQUENCE</scope>
    <source>
        <strain evidence="1">GSO104</strain>
    </source>
</reference>
<evidence type="ECO:0000313" key="1">
    <source>
        <dbReference type="EMBL" id="CAE4621343.1"/>
    </source>
</evidence>
<dbReference type="AlphaFoldDB" id="A0A7S4RPJ6"/>
<accession>A0A7S4RPJ6</accession>
<organism evidence="1">
    <name type="scientific">Ditylum brightwellii</name>
    <dbReference type="NCBI Taxonomy" id="49249"/>
    <lineage>
        <taxon>Eukaryota</taxon>
        <taxon>Sar</taxon>
        <taxon>Stramenopiles</taxon>
        <taxon>Ochrophyta</taxon>
        <taxon>Bacillariophyta</taxon>
        <taxon>Mediophyceae</taxon>
        <taxon>Lithodesmiophycidae</taxon>
        <taxon>Lithodesmiales</taxon>
        <taxon>Lithodesmiaceae</taxon>
        <taxon>Ditylum</taxon>
    </lineage>
</organism>
<dbReference type="EMBL" id="HBNS01028393">
    <property type="protein sequence ID" value="CAE4621343.1"/>
    <property type="molecule type" value="Transcribed_RNA"/>
</dbReference>
<proteinExistence type="predicted"/>
<sequence length="106" mass="12304">MAGIQAPVKALYYSDDLAHNKIHNPSRLFDHNTTESTDNIKRSADVSLAQNIMDVHLRKKLLSYYNMRYNSLLLQRVIDYSSSLRLQLECDLSMLRIMRQINSEST</sequence>